<dbReference type="AlphaFoldDB" id="A0A917Q482"/>
<feature type="transmembrane region" description="Helical" evidence="9">
    <location>
        <begin position="342"/>
        <end position="368"/>
    </location>
</feature>
<dbReference type="GO" id="GO:0005886">
    <property type="term" value="C:plasma membrane"/>
    <property type="evidence" value="ECO:0007669"/>
    <property type="project" value="UniProtKB-SubCell"/>
</dbReference>
<evidence type="ECO:0000256" key="1">
    <source>
        <dbReference type="ARBA" id="ARBA00004141"/>
    </source>
</evidence>
<comment type="caution">
    <text evidence="12">The sequence shown here is derived from an EMBL/GenBank/DDBJ whole genome shotgun (WGS) entry which is preliminary data.</text>
</comment>
<gene>
    <name evidence="12" type="ORF">GCM10011322_02520</name>
</gene>
<keyword evidence="7 9" id="KW-0472">Membrane</keyword>
<dbReference type="EMBL" id="BMMF01000001">
    <property type="protein sequence ID" value="GGK19324.1"/>
    <property type="molecule type" value="Genomic_DNA"/>
</dbReference>
<evidence type="ECO:0000256" key="9">
    <source>
        <dbReference type="RuleBase" id="RU362011"/>
    </source>
</evidence>
<dbReference type="Gene3D" id="1.10.357.20">
    <property type="entry name" value="SLC41 divalent cation transporters, integral membrane domain"/>
    <property type="match status" value="1"/>
</dbReference>
<comment type="function">
    <text evidence="9">Acts as a magnesium transporter.</text>
</comment>
<dbReference type="Pfam" id="PF01769">
    <property type="entry name" value="MgtE"/>
    <property type="match status" value="1"/>
</dbReference>
<comment type="subunit">
    <text evidence="9">Homodimer.</text>
</comment>
<feature type="transmembrane region" description="Helical" evidence="9">
    <location>
        <begin position="315"/>
        <end position="336"/>
    </location>
</feature>
<dbReference type="InterPro" id="IPR006667">
    <property type="entry name" value="SLC41_membr_dom"/>
</dbReference>
<reference evidence="12 13" key="1">
    <citation type="journal article" date="2014" name="Int. J. Syst. Evol. Microbiol.">
        <title>Complete genome sequence of Corynebacterium casei LMG S-19264T (=DSM 44701T), isolated from a smear-ripened cheese.</title>
        <authorList>
            <consortium name="US DOE Joint Genome Institute (JGI-PGF)"/>
            <person name="Walter F."/>
            <person name="Albersmeier A."/>
            <person name="Kalinowski J."/>
            <person name="Ruckert C."/>
        </authorList>
    </citation>
    <scope>NUCLEOTIDE SEQUENCE [LARGE SCALE GENOMIC DNA]</scope>
    <source>
        <strain evidence="12 13">CGMCC 1.9161</strain>
    </source>
</reference>
<dbReference type="InterPro" id="IPR038076">
    <property type="entry name" value="MgtE_N_sf"/>
</dbReference>
<evidence type="ECO:0000256" key="2">
    <source>
        <dbReference type="ARBA" id="ARBA00009749"/>
    </source>
</evidence>
<evidence type="ECO:0000256" key="3">
    <source>
        <dbReference type="ARBA" id="ARBA00022448"/>
    </source>
</evidence>
<feature type="transmembrane region" description="Helical" evidence="9">
    <location>
        <begin position="417"/>
        <end position="442"/>
    </location>
</feature>
<sequence>MAAEADDTLAPEAPPLGLDEPTPPPVFRDEEDDGVSRAFVEAVRGTLEAQDAEGLRALVGDLHESDFGDLLEILFQEERIALFVLYGPDLDFTALTEVDETIRLAILRELPTELVVEGMRELEIDDAVYILEDLEDEEKFEILQKLPAMERAALQRSLDLPEDAAGRRMQTQFIAVPPFWTVGQTIDFMRESQDLPDTFYEIYVVDPAVRLKGSVSLDKILRTQRPKRIAEIMNPAEHAILATDTQEEAARVFTRYNLVSAAVVDAAGRMVGVITVDDIVDVLEEEADADIKALGGVKADEELSDSVWYITRSRFTWLFVNLLTAILASLVIGFFADALEQMVALAVLMPIVASMGGNAGTQTMTVAVRALGTRQLGRANAMRIVRREMIVGLLNGVAFAVVMGIIAAIWFDLPTLGPVIGLALVITLVSAALGGIVIPLLLDRFGVDPAVSSGPFVTTVTDVVGFFAFLGIASLWFGI</sequence>
<keyword evidence="5 9" id="KW-0460">Magnesium</keyword>
<dbReference type="InterPro" id="IPR000644">
    <property type="entry name" value="CBS_dom"/>
</dbReference>
<dbReference type="Gene3D" id="3.10.580.10">
    <property type="entry name" value="CBS-domain"/>
    <property type="match status" value="1"/>
</dbReference>
<feature type="transmembrane region" description="Helical" evidence="9">
    <location>
        <begin position="389"/>
        <end position="411"/>
    </location>
</feature>
<feature type="transmembrane region" description="Helical" evidence="9">
    <location>
        <begin position="454"/>
        <end position="477"/>
    </location>
</feature>
<organism evidence="12 13">
    <name type="scientific">Salinarimonas ramus</name>
    <dbReference type="NCBI Taxonomy" id="690164"/>
    <lineage>
        <taxon>Bacteria</taxon>
        <taxon>Pseudomonadati</taxon>
        <taxon>Pseudomonadota</taxon>
        <taxon>Alphaproteobacteria</taxon>
        <taxon>Hyphomicrobiales</taxon>
        <taxon>Salinarimonadaceae</taxon>
        <taxon>Salinarimonas</taxon>
    </lineage>
</organism>
<protein>
    <recommendedName>
        <fullName evidence="9">Magnesium transporter MgtE</fullName>
    </recommendedName>
</protein>
<comment type="subcellular location">
    <subcellularLocation>
        <location evidence="9">Cell membrane</location>
        <topology evidence="9">Multi-pass membrane protein</topology>
    </subcellularLocation>
    <subcellularLocation>
        <location evidence="1">Membrane</location>
        <topology evidence="1">Multi-pass membrane protein</topology>
    </subcellularLocation>
</comment>
<dbReference type="SUPFAM" id="SSF161093">
    <property type="entry name" value="MgtE membrane domain-like"/>
    <property type="match status" value="1"/>
</dbReference>
<evidence type="ECO:0000256" key="10">
    <source>
        <dbReference type="SAM" id="MobiDB-lite"/>
    </source>
</evidence>
<dbReference type="InterPro" id="IPR006668">
    <property type="entry name" value="Mg_transptr_MgtE_intracell_dom"/>
</dbReference>
<keyword evidence="8" id="KW-0129">CBS domain</keyword>
<keyword evidence="9" id="KW-1003">Cell membrane</keyword>
<dbReference type="InterPro" id="IPR006669">
    <property type="entry name" value="MgtE_transporter"/>
</dbReference>
<dbReference type="Proteomes" id="UP000600449">
    <property type="component" value="Unassembled WGS sequence"/>
</dbReference>
<dbReference type="CDD" id="cd04606">
    <property type="entry name" value="CBS_pair_Mg_transporter"/>
    <property type="match status" value="1"/>
</dbReference>
<evidence type="ECO:0000256" key="4">
    <source>
        <dbReference type="ARBA" id="ARBA00022692"/>
    </source>
</evidence>
<evidence type="ECO:0000313" key="12">
    <source>
        <dbReference type="EMBL" id="GGK19324.1"/>
    </source>
</evidence>
<dbReference type="PROSITE" id="PS51371">
    <property type="entry name" value="CBS"/>
    <property type="match status" value="1"/>
</dbReference>
<keyword evidence="3 9" id="KW-0813">Transport</keyword>
<dbReference type="GO" id="GO:0015095">
    <property type="term" value="F:magnesium ion transmembrane transporter activity"/>
    <property type="evidence" value="ECO:0007669"/>
    <property type="project" value="UniProtKB-UniRule"/>
</dbReference>
<keyword evidence="4 9" id="KW-0812">Transmembrane</keyword>
<proteinExistence type="inferred from homology"/>
<dbReference type="InterPro" id="IPR046342">
    <property type="entry name" value="CBS_dom_sf"/>
</dbReference>
<keyword evidence="13" id="KW-1185">Reference proteome</keyword>
<evidence type="ECO:0000256" key="7">
    <source>
        <dbReference type="ARBA" id="ARBA00023136"/>
    </source>
</evidence>
<dbReference type="Pfam" id="PF03448">
    <property type="entry name" value="MgtE_N"/>
    <property type="match status" value="1"/>
</dbReference>
<comment type="similarity">
    <text evidence="2 9">Belongs to the SLC41A transporter family.</text>
</comment>
<feature type="region of interest" description="Disordered" evidence="10">
    <location>
        <begin position="1"/>
        <end position="31"/>
    </location>
</feature>
<keyword evidence="6 9" id="KW-1133">Transmembrane helix</keyword>
<dbReference type="Gene3D" id="1.25.60.10">
    <property type="entry name" value="MgtE N-terminal domain-like"/>
    <property type="match status" value="1"/>
</dbReference>
<dbReference type="PANTHER" id="PTHR43773">
    <property type="entry name" value="MAGNESIUM TRANSPORTER MGTE"/>
    <property type="match status" value="1"/>
</dbReference>
<evidence type="ECO:0000259" key="11">
    <source>
        <dbReference type="PROSITE" id="PS51371"/>
    </source>
</evidence>
<dbReference type="GO" id="GO:0046872">
    <property type="term" value="F:metal ion binding"/>
    <property type="evidence" value="ECO:0007669"/>
    <property type="project" value="UniProtKB-KW"/>
</dbReference>
<feature type="domain" description="CBS" evidence="11">
    <location>
        <begin position="233"/>
        <end position="289"/>
    </location>
</feature>
<evidence type="ECO:0000256" key="8">
    <source>
        <dbReference type="PROSITE-ProRule" id="PRU00703"/>
    </source>
</evidence>
<evidence type="ECO:0000256" key="5">
    <source>
        <dbReference type="ARBA" id="ARBA00022842"/>
    </source>
</evidence>
<dbReference type="NCBIfam" id="TIGR00400">
    <property type="entry name" value="mgtE"/>
    <property type="match status" value="1"/>
</dbReference>
<dbReference type="PANTHER" id="PTHR43773:SF1">
    <property type="entry name" value="MAGNESIUM TRANSPORTER MGTE"/>
    <property type="match status" value="1"/>
</dbReference>
<dbReference type="RefSeq" id="WP_188908654.1">
    <property type="nucleotide sequence ID" value="NZ_BMMF01000001.1"/>
</dbReference>
<dbReference type="SUPFAM" id="SSF54631">
    <property type="entry name" value="CBS-domain pair"/>
    <property type="match status" value="1"/>
</dbReference>
<name>A0A917Q482_9HYPH</name>
<evidence type="ECO:0000256" key="6">
    <source>
        <dbReference type="ARBA" id="ARBA00022989"/>
    </source>
</evidence>
<evidence type="ECO:0000313" key="13">
    <source>
        <dbReference type="Proteomes" id="UP000600449"/>
    </source>
</evidence>
<dbReference type="SMART" id="SM00924">
    <property type="entry name" value="MgtE_N"/>
    <property type="match status" value="1"/>
</dbReference>
<dbReference type="SUPFAM" id="SSF158791">
    <property type="entry name" value="MgtE N-terminal domain-like"/>
    <property type="match status" value="1"/>
</dbReference>
<dbReference type="Pfam" id="PF00571">
    <property type="entry name" value="CBS"/>
    <property type="match status" value="1"/>
</dbReference>
<accession>A0A917Q482</accession>
<dbReference type="SMART" id="SM00116">
    <property type="entry name" value="CBS"/>
    <property type="match status" value="2"/>
</dbReference>
<keyword evidence="9" id="KW-0479">Metal-binding</keyword>
<dbReference type="InterPro" id="IPR036739">
    <property type="entry name" value="SLC41_membr_dom_sf"/>
</dbReference>